<keyword evidence="2" id="KW-1133">Transmembrane helix</keyword>
<dbReference type="AlphaFoldDB" id="A0AAD5UY12"/>
<evidence type="ECO:0000256" key="1">
    <source>
        <dbReference type="SAM" id="MobiDB-lite"/>
    </source>
</evidence>
<feature type="compositionally biased region" description="Low complexity" evidence="1">
    <location>
        <begin position="24"/>
        <end position="33"/>
    </location>
</feature>
<feature type="compositionally biased region" description="Low complexity" evidence="1">
    <location>
        <begin position="40"/>
        <end position="76"/>
    </location>
</feature>
<organism evidence="3 4">
    <name type="scientific">Meripilus lineatus</name>
    <dbReference type="NCBI Taxonomy" id="2056292"/>
    <lineage>
        <taxon>Eukaryota</taxon>
        <taxon>Fungi</taxon>
        <taxon>Dikarya</taxon>
        <taxon>Basidiomycota</taxon>
        <taxon>Agaricomycotina</taxon>
        <taxon>Agaricomycetes</taxon>
        <taxon>Polyporales</taxon>
        <taxon>Meripilaceae</taxon>
        <taxon>Meripilus</taxon>
    </lineage>
</organism>
<feature type="transmembrane region" description="Helical" evidence="2">
    <location>
        <begin position="202"/>
        <end position="221"/>
    </location>
</feature>
<evidence type="ECO:0000313" key="4">
    <source>
        <dbReference type="Proteomes" id="UP001212997"/>
    </source>
</evidence>
<evidence type="ECO:0000313" key="3">
    <source>
        <dbReference type="EMBL" id="KAJ3480824.1"/>
    </source>
</evidence>
<name>A0AAD5UY12_9APHY</name>
<proteinExistence type="predicted"/>
<evidence type="ECO:0000256" key="2">
    <source>
        <dbReference type="SAM" id="Phobius"/>
    </source>
</evidence>
<keyword evidence="2" id="KW-0472">Membrane</keyword>
<dbReference type="Gene3D" id="3.30.200.20">
    <property type="entry name" value="Phosphorylase Kinase, domain 1"/>
    <property type="match status" value="1"/>
</dbReference>
<reference evidence="3" key="1">
    <citation type="submission" date="2022-07" db="EMBL/GenBank/DDBJ databases">
        <title>Genome Sequence of Physisporinus lineatus.</title>
        <authorList>
            <person name="Buettner E."/>
        </authorList>
    </citation>
    <scope>NUCLEOTIDE SEQUENCE</scope>
    <source>
        <strain evidence="3">VT162</strain>
    </source>
</reference>
<dbReference type="EMBL" id="JANAWD010000353">
    <property type="protein sequence ID" value="KAJ3480824.1"/>
    <property type="molecule type" value="Genomic_DNA"/>
</dbReference>
<keyword evidence="4" id="KW-1185">Reference proteome</keyword>
<keyword evidence="2" id="KW-0812">Transmembrane</keyword>
<comment type="caution">
    <text evidence="3">The sequence shown here is derived from an EMBL/GenBank/DDBJ whole genome shotgun (WGS) entry which is preliminary data.</text>
</comment>
<sequence length="267" mass="29224">MLLKKMTDRLTANRAARSTEQHPHSSSSTPLHPGDTANTPMSSAPEPSSASSHSVSMSMSISSSKDASSLSTAPSSHLMRGSISTQRTSVSDWSKKQEAMEVYEIPQALQLQAAKKPRGSYRLDDFKIHRTLGTGSFGRVHLGEFRGLFQLSPDFLLFARMVSTNDAFVYPVSYTGLLRDQEHPNRILSYLIFRGIVNPVSLYRGISLSFSLTFSVILLLFTPSSNHRARDHHSVSPGCSIYVFIPNLSSMSQATHVGPSVSFPFGG</sequence>
<feature type="region of interest" description="Disordered" evidence="1">
    <location>
        <begin position="1"/>
        <end position="90"/>
    </location>
</feature>
<gene>
    <name evidence="3" type="ORF">NLI96_g8076</name>
</gene>
<dbReference type="Proteomes" id="UP001212997">
    <property type="component" value="Unassembled WGS sequence"/>
</dbReference>
<accession>A0AAD5UY12</accession>
<protein>
    <submittedName>
        <fullName evidence="3">Uncharacterized protein</fullName>
    </submittedName>
</protein>